<dbReference type="Proteomes" id="UP000509568">
    <property type="component" value="Chromosome"/>
</dbReference>
<accession>A0A7D5DE59</accession>
<dbReference type="Pfam" id="PF04138">
    <property type="entry name" value="GtrA_DPMS_TM"/>
    <property type="match status" value="1"/>
</dbReference>
<keyword evidence="9" id="KW-1185">Reference proteome</keyword>
<reference evidence="8 9" key="1">
    <citation type="submission" date="2020-06" db="EMBL/GenBank/DDBJ databases">
        <title>Pseudomonas eucalypticola sp. nov., an endophyte of Eucalyptus dunnii leaves with biocontrol ability of eucalyptus leaf blight.</title>
        <authorList>
            <person name="Liu Y."/>
            <person name="Song Z."/>
            <person name="Zeng H."/>
            <person name="Lu M."/>
            <person name="Wang X."/>
            <person name="Lian X."/>
            <person name="Zhang Q."/>
        </authorList>
    </citation>
    <scope>NUCLEOTIDE SEQUENCE [LARGE SCALE GENOMIC DNA]</scope>
    <source>
        <strain evidence="8 9">NP-1</strain>
    </source>
</reference>
<dbReference type="PANTHER" id="PTHR38459">
    <property type="entry name" value="PROPHAGE BACTOPRENOL-LINKED GLUCOSE TRANSLOCASE HOMOLOG"/>
    <property type="match status" value="1"/>
</dbReference>
<keyword evidence="3 6" id="KW-0812">Transmembrane</keyword>
<feature type="transmembrane region" description="Helical" evidence="6">
    <location>
        <begin position="90"/>
        <end position="108"/>
    </location>
</feature>
<gene>
    <name evidence="8" type="ORF">HWQ56_21345</name>
</gene>
<organism evidence="8 9">
    <name type="scientific">Pseudomonas eucalypticola</name>
    <dbReference type="NCBI Taxonomy" id="2599595"/>
    <lineage>
        <taxon>Bacteria</taxon>
        <taxon>Pseudomonadati</taxon>
        <taxon>Pseudomonadota</taxon>
        <taxon>Gammaproteobacteria</taxon>
        <taxon>Pseudomonadales</taxon>
        <taxon>Pseudomonadaceae</taxon>
        <taxon>Pseudomonas</taxon>
    </lineage>
</organism>
<keyword evidence="4 6" id="KW-1133">Transmembrane helix</keyword>
<dbReference type="KEGG" id="pez:HWQ56_21345"/>
<comment type="subcellular location">
    <subcellularLocation>
        <location evidence="1">Membrane</location>
        <topology evidence="1">Multi-pass membrane protein</topology>
    </subcellularLocation>
</comment>
<evidence type="ECO:0000256" key="3">
    <source>
        <dbReference type="ARBA" id="ARBA00022692"/>
    </source>
</evidence>
<dbReference type="EMBL" id="CP056030">
    <property type="protein sequence ID" value="QKZ07761.1"/>
    <property type="molecule type" value="Genomic_DNA"/>
</dbReference>
<feature type="transmembrane region" description="Helical" evidence="6">
    <location>
        <begin position="57"/>
        <end position="78"/>
    </location>
</feature>
<feature type="domain" description="GtrA/DPMS transmembrane" evidence="7">
    <location>
        <begin position="2"/>
        <end position="107"/>
    </location>
</feature>
<keyword evidence="5 6" id="KW-0472">Membrane</keyword>
<evidence type="ECO:0000256" key="4">
    <source>
        <dbReference type="ARBA" id="ARBA00022989"/>
    </source>
</evidence>
<feature type="transmembrane region" description="Helical" evidence="6">
    <location>
        <begin position="25"/>
        <end position="45"/>
    </location>
</feature>
<evidence type="ECO:0000256" key="6">
    <source>
        <dbReference type="SAM" id="Phobius"/>
    </source>
</evidence>
<proteinExistence type="inferred from homology"/>
<evidence type="ECO:0000259" key="7">
    <source>
        <dbReference type="Pfam" id="PF04138"/>
    </source>
</evidence>
<dbReference type="InterPro" id="IPR051401">
    <property type="entry name" value="GtrA_CellWall_Glycosyl"/>
</dbReference>
<dbReference type="GO" id="GO:0005886">
    <property type="term" value="C:plasma membrane"/>
    <property type="evidence" value="ECO:0007669"/>
    <property type="project" value="TreeGrafter"/>
</dbReference>
<evidence type="ECO:0000256" key="1">
    <source>
        <dbReference type="ARBA" id="ARBA00004141"/>
    </source>
</evidence>
<dbReference type="PANTHER" id="PTHR38459:SF1">
    <property type="entry name" value="PROPHAGE BACTOPRENOL-LINKED GLUCOSE TRANSLOCASE HOMOLOG"/>
    <property type="match status" value="1"/>
</dbReference>
<sequence length="115" mass="12758">MSGGFNTALTYAIYLLLLNLTSYQVSYSVAYGTGILIAFLLNRFFVFKTHQGLRSILLFPLVYVAQYLASLGILWVWIDQLHLDARLGPLAAIVLTIPLTYGLSKLIFGAQKPSD</sequence>
<evidence type="ECO:0000256" key="2">
    <source>
        <dbReference type="ARBA" id="ARBA00009399"/>
    </source>
</evidence>
<evidence type="ECO:0000256" key="5">
    <source>
        <dbReference type="ARBA" id="ARBA00023136"/>
    </source>
</evidence>
<protein>
    <submittedName>
        <fullName evidence="8">GtrA family protein</fullName>
    </submittedName>
</protein>
<evidence type="ECO:0000313" key="9">
    <source>
        <dbReference type="Proteomes" id="UP000509568"/>
    </source>
</evidence>
<comment type="similarity">
    <text evidence="2">Belongs to the GtrA family.</text>
</comment>
<dbReference type="InterPro" id="IPR007267">
    <property type="entry name" value="GtrA_DPMS_TM"/>
</dbReference>
<evidence type="ECO:0000313" key="8">
    <source>
        <dbReference type="EMBL" id="QKZ07761.1"/>
    </source>
</evidence>
<dbReference type="AlphaFoldDB" id="A0A7D5DE59"/>
<dbReference type="GO" id="GO:0000271">
    <property type="term" value="P:polysaccharide biosynthetic process"/>
    <property type="evidence" value="ECO:0007669"/>
    <property type="project" value="InterPro"/>
</dbReference>
<name>A0A7D5DE59_9PSED</name>